<dbReference type="AlphaFoldDB" id="S7ZA02"/>
<organism evidence="1 2">
    <name type="scientific">Streptococcus mitis 18/56</name>
    <dbReference type="NCBI Taxonomy" id="1340485"/>
    <lineage>
        <taxon>Bacteria</taxon>
        <taxon>Bacillati</taxon>
        <taxon>Bacillota</taxon>
        <taxon>Bacilli</taxon>
        <taxon>Lactobacillales</taxon>
        <taxon>Streptococcaceae</taxon>
        <taxon>Streptococcus</taxon>
        <taxon>Streptococcus mitis group</taxon>
    </lineage>
</organism>
<dbReference type="GO" id="GO:0016787">
    <property type="term" value="F:hydrolase activity"/>
    <property type="evidence" value="ECO:0007669"/>
    <property type="project" value="UniProtKB-KW"/>
</dbReference>
<gene>
    <name evidence="1" type="ORF">M059_02785</name>
</gene>
<proteinExistence type="predicted"/>
<accession>S7ZA02</accession>
<name>S7ZA02_STRMT</name>
<keyword evidence="1" id="KW-0378">Hydrolase</keyword>
<comment type="caution">
    <text evidence="1">The sequence shown here is derived from an EMBL/GenBank/DDBJ whole genome shotgun (WGS) entry which is preliminary data.</text>
</comment>
<dbReference type="Proteomes" id="UP000014970">
    <property type="component" value="Unassembled WGS sequence"/>
</dbReference>
<reference evidence="1 2" key="1">
    <citation type="submission" date="2013-06" db="EMBL/GenBank/DDBJ databases">
        <title>Genome sequencing of Streptococcus mitis strains.</title>
        <authorList>
            <person name="Ikryannikova L.N."/>
            <person name="Ilina E.N."/>
            <person name="Kostryukova E.S."/>
            <person name="Semashko T.A."/>
            <person name="Savinova T.A."/>
            <person name="Karpova I.Y."/>
            <person name="Larin A.K."/>
            <person name="Ischenko D.S."/>
            <person name="Dubovickaya V.A."/>
            <person name="Sidorenko S.V."/>
            <person name="Govorun V.M."/>
        </authorList>
    </citation>
    <scope>NUCLEOTIDE SEQUENCE [LARGE SCALE GENOMIC DNA]</scope>
    <source>
        <strain evidence="1 2">18/56</strain>
    </source>
</reference>
<dbReference type="PATRIC" id="fig|1340485.3.peg.617"/>
<evidence type="ECO:0000313" key="1">
    <source>
        <dbReference type="EMBL" id="EPR96953.1"/>
    </source>
</evidence>
<evidence type="ECO:0000313" key="2">
    <source>
        <dbReference type="Proteomes" id="UP000014970"/>
    </source>
</evidence>
<sequence>MKIKEQTRKLAAGCSKHCFEVVDRTDEVSNHGYGKAPLTWFEEIFEEYD</sequence>
<dbReference type="EMBL" id="ATAA01000003">
    <property type="protein sequence ID" value="EPR96953.1"/>
    <property type="molecule type" value="Genomic_DNA"/>
</dbReference>
<protein>
    <submittedName>
        <fullName evidence="1">Chlorohydrolase</fullName>
    </submittedName>
</protein>